<dbReference type="AlphaFoldDB" id="A0AAJ6YEC2"/>
<name>A0AAJ6YEC2_9HYME</name>
<dbReference type="GeneID" id="105361106"/>
<dbReference type="PANTHER" id="PTHR34766">
    <property type="entry name" value="UPF0449 PROTEIN C19ORF25"/>
    <property type="match status" value="1"/>
</dbReference>
<dbReference type="KEGG" id="csol:105361106"/>
<protein>
    <submittedName>
        <fullName evidence="4">UPF0449 protein C19orf25 homolog</fullName>
    </submittedName>
</protein>
<comment type="similarity">
    <text evidence="1">Belongs to the UPF0449 family.</text>
</comment>
<organism evidence="3 4">
    <name type="scientific">Ceratosolen solmsi marchali</name>
    <dbReference type="NCBI Taxonomy" id="326594"/>
    <lineage>
        <taxon>Eukaryota</taxon>
        <taxon>Metazoa</taxon>
        <taxon>Ecdysozoa</taxon>
        <taxon>Arthropoda</taxon>
        <taxon>Hexapoda</taxon>
        <taxon>Insecta</taxon>
        <taxon>Pterygota</taxon>
        <taxon>Neoptera</taxon>
        <taxon>Endopterygota</taxon>
        <taxon>Hymenoptera</taxon>
        <taxon>Apocrita</taxon>
        <taxon>Proctotrupomorpha</taxon>
        <taxon>Chalcidoidea</taxon>
        <taxon>Agaonidae</taxon>
        <taxon>Agaoninae</taxon>
        <taxon>Ceratosolen</taxon>
    </lineage>
</organism>
<evidence type="ECO:0000256" key="1">
    <source>
        <dbReference type="ARBA" id="ARBA00006137"/>
    </source>
</evidence>
<dbReference type="PANTHER" id="PTHR34766:SF1">
    <property type="entry name" value="UPF0449 PROTEIN C19ORF25"/>
    <property type="match status" value="1"/>
</dbReference>
<dbReference type="Pfam" id="PF15136">
    <property type="entry name" value="UPF0449"/>
    <property type="match status" value="1"/>
</dbReference>
<keyword evidence="3" id="KW-1185">Reference proteome</keyword>
<keyword evidence="2" id="KW-0175">Coiled coil</keyword>
<dbReference type="InterPro" id="IPR028227">
    <property type="entry name" value="UPF0449"/>
</dbReference>
<gene>
    <name evidence="4" type="primary">LOC105361106</name>
</gene>
<evidence type="ECO:0000313" key="3">
    <source>
        <dbReference type="Proteomes" id="UP000695007"/>
    </source>
</evidence>
<dbReference type="RefSeq" id="XP_011496512.1">
    <property type="nucleotide sequence ID" value="XM_011498210.1"/>
</dbReference>
<evidence type="ECO:0000313" key="4">
    <source>
        <dbReference type="RefSeq" id="XP_011496512.1"/>
    </source>
</evidence>
<accession>A0AAJ6YEC2</accession>
<dbReference type="Proteomes" id="UP000695007">
    <property type="component" value="Unplaced"/>
</dbReference>
<reference evidence="4" key="1">
    <citation type="submission" date="2025-08" db="UniProtKB">
        <authorList>
            <consortium name="RefSeq"/>
        </authorList>
    </citation>
    <scope>IDENTIFICATION</scope>
</reference>
<feature type="coiled-coil region" evidence="2">
    <location>
        <begin position="68"/>
        <end position="102"/>
    </location>
</feature>
<proteinExistence type="inferred from homology"/>
<sequence>MFGNKKKYTLPERPKPPNMKEIVEDLKNSKDNNDIAFTLLTHESGYNDSFLSSEPTDINNTYEKIKTYVDINKKLKTLKESIHEAEEDLKSNVNDIVVLTEEIKEQAQAALIQ</sequence>
<evidence type="ECO:0000256" key="2">
    <source>
        <dbReference type="SAM" id="Coils"/>
    </source>
</evidence>